<evidence type="ECO:0000256" key="3">
    <source>
        <dbReference type="ARBA" id="ARBA00023163"/>
    </source>
</evidence>
<dbReference type="InterPro" id="IPR032783">
    <property type="entry name" value="AraC_lig"/>
</dbReference>
<name>C9PQP0_9PAST</name>
<dbReference type="GO" id="GO:0043565">
    <property type="term" value="F:sequence-specific DNA binding"/>
    <property type="evidence" value="ECO:0007669"/>
    <property type="project" value="InterPro"/>
</dbReference>
<reference evidence="5 6" key="1">
    <citation type="submission" date="2009-10" db="EMBL/GenBank/DDBJ databases">
        <authorList>
            <person name="Muzny D."/>
            <person name="Qin X."/>
            <person name="Deng J."/>
            <person name="Jiang H."/>
            <person name="Liu Y."/>
            <person name="Qu J."/>
            <person name="Song X.-Z."/>
            <person name="Zhang L."/>
            <person name="Thornton R."/>
            <person name="Coyle M."/>
            <person name="Francisco L."/>
            <person name="Jackson L."/>
            <person name="Javaid M."/>
            <person name="Korchina V."/>
            <person name="Kovar C."/>
            <person name="Mata R."/>
            <person name="Mathew T."/>
            <person name="Ngo R."/>
            <person name="Nguyen L."/>
            <person name="Nguyen N."/>
            <person name="Okwuonu G."/>
            <person name="Ongeri F."/>
            <person name="Pham C."/>
            <person name="Simmons D."/>
            <person name="Wilczek-Boney K."/>
            <person name="Hale W."/>
            <person name="Jakkamsetti A."/>
            <person name="Pham P."/>
            <person name="Ruth R."/>
            <person name="San Lucas F."/>
            <person name="Warren J."/>
            <person name="Zhang J."/>
            <person name="Zhao Z."/>
            <person name="Zhou C."/>
            <person name="Zhu D."/>
            <person name="Lee S."/>
            <person name="Bess C."/>
            <person name="Blankenburg K."/>
            <person name="Forbes L."/>
            <person name="Fu Q."/>
            <person name="Gubbala S."/>
            <person name="Hirani K."/>
            <person name="Jayaseelan J.C."/>
            <person name="Lara F."/>
            <person name="Munidasa M."/>
            <person name="Palculict T."/>
            <person name="Patil S."/>
            <person name="Pu L.-L."/>
            <person name="Saada N."/>
            <person name="Tang L."/>
            <person name="Weissenberger G."/>
            <person name="Zhu Y."/>
            <person name="Hemphill L."/>
            <person name="Shang Y."/>
            <person name="Youmans B."/>
            <person name="Ayvaz T."/>
            <person name="Ross M."/>
            <person name="Santibanez J."/>
            <person name="Aqrawi P."/>
            <person name="Gross S."/>
            <person name="Joshi V."/>
            <person name="Fowler G."/>
            <person name="Nazareth L."/>
            <person name="Reid J."/>
            <person name="Worley K."/>
            <person name="Petrosino J."/>
            <person name="Highlander S."/>
            <person name="Gibbs R."/>
        </authorList>
    </citation>
    <scope>NUCLEOTIDE SEQUENCE [LARGE SCALE GENOMIC DNA]</scope>
    <source>
        <strain evidence="5 6">ATCC 43325</strain>
    </source>
</reference>
<dbReference type="Proteomes" id="UP000005519">
    <property type="component" value="Unassembled WGS sequence"/>
</dbReference>
<feature type="domain" description="HTH araC/xylS-type" evidence="4">
    <location>
        <begin position="168"/>
        <end position="269"/>
    </location>
</feature>
<evidence type="ECO:0000313" key="6">
    <source>
        <dbReference type="Proteomes" id="UP000005519"/>
    </source>
</evidence>
<dbReference type="GO" id="GO:0003700">
    <property type="term" value="F:DNA-binding transcription factor activity"/>
    <property type="evidence" value="ECO:0007669"/>
    <property type="project" value="InterPro"/>
</dbReference>
<keyword evidence="2" id="KW-0238">DNA-binding</keyword>
<dbReference type="InterPro" id="IPR050204">
    <property type="entry name" value="AraC_XylS_family_regulators"/>
</dbReference>
<dbReference type="SUPFAM" id="SSF46689">
    <property type="entry name" value="Homeodomain-like"/>
    <property type="match status" value="2"/>
</dbReference>
<keyword evidence="3" id="KW-0804">Transcription</keyword>
<dbReference type="OrthoDB" id="9783876at2"/>
<protein>
    <submittedName>
        <fullName evidence="5">Transcriptional regulator, AraC family</fullName>
    </submittedName>
</protein>
<evidence type="ECO:0000313" key="5">
    <source>
        <dbReference type="EMBL" id="EEX50162.1"/>
    </source>
</evidence>
<evidence type="ECO:0000259" key="4">
    <source>
        <dbReference type="PROSITE" id="PS01124"/>
    </source>
</evidence>
<dbReference type="InterPro" id="IPR018062">
    <property type="entry name" value="HTH_AraC-typ_CS"/>
</dbReference>
<dbReference type="RefSeq" id="WP_005761991.1">
    <property type="nucleotide sequence ID" value="NZ_GG704810.1"/>
</dbReference>
<dbReference type="AlphaFoldDB" id="C9PQP0"/>
<dbReference type="InterPro" id="IPR009057">
    <property type="entry name" value="Homeodomain-like_sf"/>
</dbReference>
<accession>C9PQP0</accession>
<keyword evidence="6" id="KW-1185">Reference proteome</keyword>
<proteinExistence type="predicted"/>
<dbReference type="STRING" id="667128.HMPREF0621_1233"/>
<dbReference type="Pfam" id="PF12833">
    <property type="entry name" value="HTH_18"/>
    <property type="match status" value="1"/>
</dbReference>
<dbReference type="HOGENOM" id="CLU_000445_81_0_6"/>
<comment type="caution">
    <text evidence="5">The sequence shown here is derived from an EMBL/GenBank/DDBJ whole genome shotgun (WGS) entry which is preliminary data.</text>
</comment>
<evidence type="ECO:0000256" key="2">
    <source>
        <dbReference type="ARBA" id="ARBA00023125"/>
    </source>
</evidence>
<gene>
    <name evidence="5" type="ORF">HMPREF0621_1233</name>
</gene>
<organism evidence="5 6">
    <name type="scientific">Pasteurella dagmatis ATCC 43325</name>
    <dbReference type="NCBI Taxonomy" id="667128"/>
    <lineage>
        <taxon>Bacteria</taxon>
        <taxon>Pseudomonadati</taxon>
        <taxon>Pseudomonadota</taxon>
        <taxon>Gammaproteobacteria</taxon>
        <taxon>Pasteurellales</taxon>
        <taxon>Pasteurellaceae</taxon>
        <taxon>Pasteurella</taxon>
    </lineage>
</organism>
<dbReference type="PROSITE" id="PS00041">
    <property type="entry name" value="HTH_ARAC_FAMILY_1"/>
    <property type="match status" value="1"/>
</dbReference>
<dbReference type="PANTHER" id="PTHR46796">
    <property type="entry name" value="HTH-TYPE TRANSCRIPTIONAL ACTIVATOR RHAS-RELATED"/>
    <property type="match status" value="1"/>
</dbReference>
<dbReference type="PANTHER" id="PTHR46796:SF7">
    <property type="entry name" value="ARAC FAMILY TRANSCRIPTIONAL REGULATOR"/>
    <property type="match status" value="1"/>
</dbReference>
<dbReference type="SMART" id="SM00342">
    <property type="entry name" value="HTH_ARAC"/>
    <property type="match status" value="1"/>
</dbReference>
<dbReference type="EMBL" id="ACZR01000013">
    <property type="protein sequence ID" value="EEX50162.1"/>
    <property type="molecule type" value="Genomic_DNA"/>
</dbReference>
<evidence type="ECO:0000256" key="1">
    <source>
        <dbReference type="ARBA" id="ARBA00023015"/>
    </source>
</evidence>
<dbReference type="InterPro" id="IPR018060">
    <property type="entry name" value="HTH_AraC"/>
</dbReference>
<sequence length="275" mass="31483">MDALSQLFHYFPFRTDLFFIGKLCQIAKFQEENKGYLHFIRQGSFLLQIHNHPPKRIDKPCIILSASNTLHNIHPLSDELDIFCISFDFGSGVLNPITNTIKDTVILDISEQPDLAVIASQIFQESESQEYGFQAIIHHLSAYLTLQVIRCCLKQNHFKTGLLKGLTDKYLAPVLLDMHQRPEYNWKLDELATKAAMSRSKFAVYFKNILGISPMEYLTHWRITLAQTLLLKGKSLTQVADDVGYSHNAALTRAFLRIVGKSPTDWLKLNKKETK</sequence>
<dbReference type="Pfam" id="PF12852">
    <property type="entry name" value="Cupin_6"/>
    <property type="match status" value="1"/>
</dbReference>
<dbReference type="PROSITE" id="PS01124">
    <property type="entry name" value="HTH_ARAC_FAMILY_2"/>
    <property type="match status" value="1"/>
</dbReference>
<dbReference type="Gene3D" id="1.10.10.60">
    <property type="entry name" value="Homeodomain-like"/>
    <property type="match status" value="2"/>
</dbReference>
<keyword evidence="1" id="KW-0805">Transcription regulation</keyword>